<keyword evidence="3" id="KW-1185">Reference proteome</keyword>
<dbReference type="Proteomes" id="UP000266861">
    <property type="component" value="Unassembled WGS sequence"/>
</dbReference>
<evidence type="ECO:0000313" key="3">
    <source>
        <dbReference type="Proteomes" id="UP000266861"/>
    </source>
</evidence>
<feature type="compositionally biased region" description="Polar residues" evidence="1">
    <location>
        <begin position="47"/>
        <end position="56"/>
    </location>
</feature>
<feature type="region of interest" description="Disordered" evidence="1">
    <location>
        <begin position="47"/>
        <end position="66"/>
    </location>
</feature>
<dbReference type="EMBL" id="PQFF01000097">
    <property type="protein sequence ID" value="RHZ82691.1"/>
    <property type="molecule type" value="Genomic_DNA"/>
</dbReference>
<gene>
    <name evidence="2" type="ORF">Glove_104g6</name>
</gene>
<accession>A0A397J3E3</accession>
<sequence>MQKNIETLFDILYNNKNTFVKRCYCNYTPPPTYKGILPMSSSCESTINQKNRSASPTRKIPNERNVNSNRNNMLYLSSSELINITSVFNITLLQNDSDLNISNIERGS</sequence>
<organism evidence="2 3">
    <name type="scientific">Diversispora epigaea</name>
    <dbReference type="NCBI Taxonomy" id="1348612"/>
    <lineage>
        <taxon>Eukaryota</taxon>
        <taxon>Fungi</taxon>
        <taxon>Fungi incertae sedis</taxon>
        <taxon>Mucoromycota</taxon>
        <taxon>Glomeromycotina</taxon>
        <taxon>Glomeromycetes</taxon>
        <taxon>Diversisporales</taxon>
        <taxon>Diversisporaceae</taxon>
        <taxon>Diversispora</taxon>
    </lineage>
</organism>
<dbReference type="AlphaFoldDB" id="A0A397J3E3"/>
<name>A0A397J3E3_9GLOM</name>
<protein>
    <submittedName>
        <fullName evidence="2">Uncharacterized protein</fullName>
    </submittedName>
</protein>
<evidence type="ECO:0000313" key="2">
    <source>
        <dbReference type="EMBL" id="RHZ82691.1"/>
    </source>
</evidence>
<proteinExistence type="predicted"/>
<comment type="caution">
    <text evidence="2">The sequence shown here is derived from an EMBL/GenBank/DDBJ whole genome shotgun (WGS) entry which is preliminary data.</text>
</comment>
<evidence type="ECO:0000256" key="1">
    <source>
        <dbReference type="SAM" id="MobiDB-lite"/>
    </source>
</evidence>
<reference evidence="2 3" key="1">
    <citation type="submission" date="2018-08" db="EMBL/GenBank/DDBJ databases">
        <title>Genome and evolution of the arbuscular mycorrhizal fungus Diversispora epigaea (formerly Glomus versiforme) and its bacterial endosymbionts.</title>
        <authorList>
            <person name="Sun X."/>
            <person name="Fei Z."/>
            <person name="Harrison M."/>
        </authorList>
    </citation>
    <scope>NUCLEOTIDE SEQUENCE [LARGE SCALE GENOMIC DNA]</scope>
    <source>
        <strain evidence="2 3">IT104</strain>
    </source>
</reference>